<evidence type="ECO:0000256" key="2">
    <source>
        <dbReference type="ARBA" id="ARBA00023015"/>
    </source>
</evidence>
<dbReference type="CDD" id="cd05466">
    <property type="entry name" value="PBP2_LTTR_substrate"/>
    <property type="match status" value="1"/>
</dbReference>
<organism evidence="6 7">
    <name type="scientific">Viridibacillus soli</name>
    <dbReference type="NCBI Taxonomy" id="2798301"/>
    <lineage>
        <taxon>Bacteria</taxon>
        <taxon>Bacillati</taxon>
        <taxon>Bacillota</taxon>
        <taxon>Bacilli</taxon>
        <taxon>Bacillales</taxon>
        <taxon>Caryophanaceae</taxon>
        <taxon>Viridibacillus</taxon>
    </lineage>
</organism>
<comment type="caution">
    <text evidence="6">The sequence shown here is derived from an EMBL/GenBank/DDBJ whole genome shotgun (WGS) entry which is preliminary data.</text>
</comment>
<accession>A0ABS1H503</accession>
<proteinExistence type="inferred from homology"/>
<evidence type="ECO:0000256" key="4">
    <source>
        <dbReference type="ARBA" id="ARBA00023163"/>
    </source>
</evidence>
<dbReference type="Pfam" id="PF00126">
    <property type="entry name" value="HTH_1"/>
    <property type="match status" value="1"/>
</dbReference>
<dbReference type="PANTHER" id="PTHR30126:SF64">
    <property type="entry name" value="HTH-TYPE TRANSCRIPTIONAL REGULATOR CITR"/>
    <property type="match status" value="1"/>
</dbReference>
<evidence type="ECO:0000313" key="6">
    <source>
        <dbReference type="EMBL" id="MBK3494232.1"/>
    </source>
</evidence>
<evidence type="ECO:0000256" key="1">
    <source>
        <dbReference type="ARBA" id="ARBA00009437"/>
    </source>
</evidence>
<dbReference type="InterPro" id="IPR036390">
    <property type="entry name" value="WH_DNA-bd_sf"/>
</dbReference>
<dbReference type="Proteomes" id="UP000618943">
    <property type="component" value="Unassembled WGS sequence"/>
</dbReference>
<evidence type="ECO:0000313" key="7">
    <source>
        <dbReference type="Proteomes" id="UP000618943"/>
    </source>
</evidence>
<dbReference type="SUPFAM" id="SSF53850">
    <property type="entry name" value="Periplasmic binding protein-like II"/>
    <property type="match status" value="1"/>
</dbReference>
<gene>
    <name evidence="6" type="ORF">JFL43_05050</name>
</gene>
<keyword evidence="4" id="KW-0804">Transcription</keyword>
<protein>
    <submittedName>
        <fullName evidence="6">LysR family transcriptional regulator</fullName>
    </submittedName>
</protein>
<reference evidence="6 7" key="1">
    <citation type="submission" date="2020-12" db="EMBL/GenBank/DDBJ databases">
        <title>YIM B01967 draft genome.</title>
        <authorList>
            <person name="Yan X."/>
        </authorList>
    </citation>
    <scope>NUCLEOTIDE SEQUENCE [LARGE SCALE GENOMIC DNA]</scope>
    <source>
        <strain evidence="6 7">YIM B01967</strain>
    </source>
</reference>
<dbReference type="InterPro" id="IPR036388">
    <property type="entry name" value="WH-like_DNA-bd_sf"/>
</dbReference>
<keyword evidence="2" id="KW-0805">Transcription regulation</keyword>
<dbReference type="RefSeq" id="WP_200748194.1">
    <property type="nucleotide sequence ID" value="NZ_JAEOAH010000004.1"/>
</dbReference>
<dbReference type="Pfam" id="PF03466">
    <property type="entry name" value="LysR_substrate"/>
    <property type="match status" value="1"/>
</dbReference>
<sequence>MDYQWIRTFIVAAKTCNFRQTAEMLLMSQPNVTVHIHQLEQSLNTKLFKRKKNRVTLTESGRAFFSEAIKIQEQWESSLENFQLFKNGYREQIIVAMTPMMVETILPHVIYDYIKRYPEIDVSILVEESNQIEKMVEMGEAHIGISLIKPQNKTIQVTELLQDTLQFAVPIDAYDDETGIYLDIEHYFEQYPLFTHHHPTIWDPLLIRLQKEFSTMKSIRVTQSYVVKRFIQDGLGISFMPKSILYKEHMEGRINMIDFPVLKLPSIEVLILSKQLREIDHQLVSMIKSRYYS</sequence>
<keyword evidence="7" id="KW-1185">Reference proteome</keyword>
<dbReference type="EMBL" id="JAEOAH010000004">
    <property type="protein sequence ID" value="MBK3494232.1"/>
    <property type="molecule type" value="Genomic_DNA"/>
</dbReference>
<evidence type="ECO:0000256" key="3">
    <source>
        <dbReference type="ARBA" id="ARBA00023125"/>
    </source>
</evidence>
<keyword evidence="3" id="KW-0238">DNA-binding</keyword>
<name>A0ABS1H503_9BACL</name>
<feature type="domain" description="HTH lysR-type" evidence="5">
    <location>
        <begin position="1"/>
        <end position="58"/>
    </location>
</feature>
<dbReference type="PANTHER" id="PTHR30126">
    <property type="entry name" value="HTH-TYPE TRANSCRIPTIONAL REGULATOR"/>
    <property type="match status" value="1"/>
</dbReference>
<dbReference type="Gene3D" id="1.10.10.10">
    <property type="entry name" value="Winged helix-like DNA-binding domain superfamily/Winged helix DNA-binding domain"/>
    <property type="match status" value="1"/>
</dbReference>
<dbReference type="InterPro" id="IPR000847">
    <property type="entry name" value="LysR_HTH_N"/>
</dbReference>
<evidence type="ECO:0000259" key="5">
    <source>
        <dbReference type="PROSITE" id="PS50931"/>
    </source>
</evidence>
<dbReference type="Gene3D" id="3.40.190.290">
    <property type="match status" value="1"/>
</dbReference>
<dbReference type="SUPFAM" id="SSF46785">
    <property type="entry name" value="Winged helix' DNA-binding domain"/>
    <property type="match status" value="1"/>
</dbReference>
<comment type="similarity">
    <text evidence="1">Belongs to the LysR transcriptional regulatory family.</text>
</comment>
<dbReference type="InterPro" id="IPR005119">
    <property type="entry name" value="LysR_subst-bd"/>
</dbReference>
<dbReference type="PROSITE" id="PS50931">
    <property type="entry name" value="HTH_LYSR"/>
    <property type="match status" value="1"/>
</dbReference>